<dbReference type="Pfam" id="PF16770">
    <property type="entry name" value="RTT107_BRCT_5"/>
    <property type="match status" value="1"/>
</dbReference>
<evidence type="ECO:0000256" key="1">
    <source>
        <dbReference type="ARBA" id="ARBA00004123"/>
    </source>
</evidence>
<dbReference type="GO" id="GO:0006974">
    <property type="term" value="P:DNA damage response"/>
    <property type="evidence" value="ECO:0007669"/>
    <property type="project" value="UniProtKB-KW"/>
</dbReference>
<dbReference type="PROSITE" id="PS50172">
    <property type="entry name" value="BRCT"/>
    <property type="match status" value="2"/>
</dbReference>
<evidence type="ECO:0000256" key="4">
    <source>
        <dbReference type="ARBA" id="ARBA00022454"/>
    </source>
</evidence>
<evidence type="ECO:0000313" key="16">
    <source>
        <dbReference type="Proteomes" id="UP000694845"/>
    </source>
</evidence>
<evidence type="ECO:0000256" key="12">
    <source>
        <dbReference type="ARBA" id="ARBA00023858"/>
    </source>
</evidence>
<reference evidence="17 18" key="1">
    <citation type="submission" date="2025-04" db="UniProtKB">
        <authorList>
            <consortium name="RefSeq"/>
        </authorList>
    </citation>
    <scope>IDENTIFICATION</scope>
</reference>
<dbReference type="RefSeq" id="XP_022102274.1">
    <property type="nucleotide sequence ID" value="XM_022246582.1"/>
</dbReference>
<dbReference type="PANTHER" id="PTHR23196">
    <property type="entry name" value="PAX TRANSCRIPTION ACTIVATION DOMAIN INTERACTING PROTEIN"/>
    <property type="match status" value="1"/>
</dbReference>
<evidence type="ECO:0000256" key="11">
    <source>
        <dbReference type="ARBA" id="ARBA00023306"/>
    </source>
</evidence>
<evidence type="ECO:0000313" key="18">
    <source>
        <dbReference type="RefSeq" id="XP_022102275.1"/>
    </source>
</evidence>
<dbReference type="InterPro" id="IPR001357">
    <property type="entry name" value="BRCT_dom"/>
</dbReference>
<feature type="region of interest" description="Disordered" evidence="14">
    <location>
        <begin position="1"/>
        <end position="33"/>
    </location>
</feature>
<evidence type="ECO:0000256" key="2">
    <source>
        <dbReference type="ARBA" id="ARBA00004286"/>
    </source>
</evidence>
<feature type="compositionally biased region" description="Acidic residues" evidence="14">
    <location>
        <begin position="414"/>
        <end position="425"/>
    </location>
</feature>
<keyword evidence="9" id="KW-0007">Acetylation</keyword>
<protein>
    <recommendedName>
        <fullName evidence="3">Mediator of DNA damage checkpoint protein 1</fullName>
    </recommendedName>
    <alternativeName>
        <fullName evidence="13">PAX transactivation activation domain-interacting protein</fullName>
    </alternativeName>
    <alternativeName>
        <fullName evidence="12">PAX-interacting protein 1</fullName>
    </alternativeName>
</protein>
<comment type="subcellular location">
    <subcellularLocation>
        <location evidence="2">Chromosome</location>
    </subcellularLocation>
    <subcellularLocation>
        <location evidence="1">Nucleus</location>
    </subcellularLocation>
</comment>
<evidence type="ECO:0000256" key="7">
    <source>
        <dbReference type="ARBA" id="ARBA00022763"/>
    </source>
</evidence>
<feature type="compositionally biased region" description="Basic and acidic residues" evidence="14">
    <location>
        <begin position="1223"/>
        <end position="1233"/>
    </location>
</feature>
<dbReference type="RefSeq" id="XP_022102275.1">
    <property type="nucleotide sequence ID" value="XM_022246583.1"/>
</dbReference>
<feature type="compositionally biased region" description="Acidic residues" evidence="14">
    <location>
        <begin position="17"/>
        <end position="27"/>
    </location>
</feature>
<keyword evidence="11" id="KW-0131">Cell cycle</keyword>
<feature type="domain" description="BRCT" evidence="15">
    <location>
        <begin position="1459"/>
        <end position="1537"/>
    </location>
</feature>
<dbReference type="OMA" id="IHESPHM"/>
<dbReference type="Gene3D" id="2.60.200.20">
    <property type="match status" value="1"/>
</dbReference>
<dbReference type="OrthoDB" id="342264at2759"/>
<evidence type="ECO:0000259" key="15">
    <source>
        <dbReference type="PROSITE" id="PS50172"/>
    </source>
</evidence>
<dbReference type="InterPro" id="IPR008984">
    <property type="entry name" value="SMAD_FHA_dom_sf"/>
</dbReference>
<feature type="region of interest" description="Disordered" evidence="14">
    <location>
        <begin position="568"/>
        <end position="640"/>
    </location>
</feature>
<evidence type="ECO:0000256" key="10">
    <source>
        <dbReference type="ARBA" id="ARBA00023242"/>
    </source>
</evidence>
<keyword evidence="8" id="KW-0832">Ubl conjugation</keyword>
<dbReference type="Pfam" id="PF16589">
    <property type="entry name" value="BRCT_2"/>
    <property type="match status" value="1"/>
</dbReference>
<dbReference type="InterPro" id="IPR000253">
    <property type="entry name" value="FHA_dom"/>
</dbReference>
<feature type="compositionally biased region" description="Basic and acidic residues" evidence="14">
    <location>
        <begin position="1270"/>
        <end position="1283"/>
    </location>
</feature>
<evidence type="ECO:0000313" key="17">
    <source>
        <dbReference type="RefSeq" id="XP_022102274.1"/>
    </source>
</evidence>
<evidence type="ECO:0000256" key="9">
    <source>
        <dbReference type="ARBA" id="ARBA00022990"/>
    </source>
</evidence>
<feature type="compositionally biased region" description="Basic and acidic residues" evidence="14">
    <location>
        <begin position="133"/>
        <end position="144"/>
    </location>
</feature>
<evidence type="ECO:0000256" key="3">
    <source>
        <dbReference type="ARBA" id="ARBA00015014"/>
    </source>
</evidence>
<dbReference type="InterPro" id="IPR036420">
    <property type="entry name" value="BRCT_dom_sf"/>
</dbReference>
<feature type="compositionally biased region" description="Basic residues" evidence="14">
    <location>
        <begin position="1060"/>
        <end position="1071"/>
    </location>
</feature>
<evidence type="ECO:0000256" key="8">
    <source>
        <dbReference type="ARBA" id="ARBA00022843"/>
    </source>
</evidence>
<feature type="region of interest" description="Disordered" evidence="14">
    <location>
        <begin position="681"/>
        <end position="816"/>
    </location>
</feature>
<feature type="compositionally biased region" description="Polar residues" evidence="14">
    <location>
        <begin position="178"/>
        <end position="190"/>
    </location>
</feature>
<evidence type="ECO:0000256" key="5">
    <source>
        <dbReference type="ARBA" id="ARBA00022499"/>
    </source>
</evidence>
<accession>A0A8B7ZBS5</accession>
<dbReference type="GO" id="GO:0005634">
    <property type="term" value="C:nucleus"/>
    <property type="evidence" value="ECO:0007669"/>
    <property type="project" value="UniProtKB-SubCell"/>
</dbReference>
<dbReference type="CDD" id="cd22665">
    <property type="entry name" value="FHA_MDC1"/>
    <property type="match status" value="1"/>
</dbReference>
<proteinExistence type="predicted"/>
<feature type="compositionally biased region" description="Basic and acidic residues" evidence="14">
    <location>
        <begin position="377"/>
        <end position="386"/>
    </location>
</feature>
<dbReference type="Pfam" id="PF00498">
    <property type="entry name" value="FHA"/>
    <property type="match status" value="1"/>
</dbReference>
<dbReference type="SUPFAM" id="SSF52113">
    <property type="entry name" value="BRCT domain"/>
    <property type="match status" value="1"/>
</dbReference>
<keyword evidence="4" id="KW-0158">Chromosome</keyword>
<feature type="compositionally biased region" description="Basic and acidic residues" evidence="14">
    <location>
        <begin position="1182"/>
        <end position="1194"/>
    </location>
</feature>
<dbReference type="PANTHER" id="PTHR23196:SF1">
    <property type="entry name" value="PAX-INTERACTING PROTEIN 1"/>
    <property type="match status" value="1"/>
</dbReference>
<feature type="compositionally biased region" description="Basic and acidic residues" evidence="14">
    <location>
        <begin position="838"/>
        <end position="849"/>
    </location>
</feature>
<evidence type="ECO:0000256" key="6">
    <source>
        <dbReference type="ARBA" id="ARBA00022737"/>
    </source>
</evidence>
<gene>
    <name evidence="17 18" type="primary">LOC110985511</name>
</gene>
<feature type="compositionally biased region" description="Polar residues" evidence="14">
    <location>
        <begin position="1209"/>
        <end position="1222"/>
    </location>
</feature>
<keyword evidence="7" id="KW-0227">DNA damage</keyword>
<dbReference type="CDD" id="cd18441">
    <property type="entry name" value="BRCT_MDC1_rpt2"/>
    <property type="match status" value="1"/>
</dbReference>
<feature type="compositionally biased region" description="Low complexity" evidence="14">
    <location>
        <begin position="1291"/>
        <end position="1321"/>
    </location>
</feature>
<dbReference type="SMART" id="SM00292">
    <property type="entry name" value="BRCT"/>
    <property type="match status" value="2"/>
</dbReference>
<keyword evidence="10" id="KW-0539">Nucleus</keyword>
<dbReference type="Proteomes" id="UP000694845">
    <property type="component" value="Unplaced"/>
</dbReference>
<dbReference type="CDD" id="cd17744">
    <property type="entry name" value="BRCT_MDC1_rpt1"/>
    <property type="match status" value="1"/>
</dbReference>
<feature type="region of interest" description="Disordered" evidence="14">
    <location>
        <begin position="235"/>
        <end position="543"/>
    </location>
</feature>
<dbReference type="InterPro" id="IPR051579">
    <property type="entry name" value="DDR_Transcriptional_Reg"/>
</dbReference>
<feature type="compositionally biased region" description="Acidic residues" evidence="14">
    <location>
        <begin position="465"/>
        <end position="476"/>
    </location>
</feature>
<feature type="compositionally biased region" description="Basic and acidic residues" evidence="14">
    <location>
        <begin position="753"/>
        <end position="768"/>
    </location>
</feature>
<dbReference type="Gene3D" id="3.40.50.10190">
    <property type="entry name" value="BRCT domain"/>
    <property type="match status" value="2"/>
</dbReference>
<keyword evidence="16" id="KW-1185">Reference proteome</keyword>
<evidence type="ECO:0000256" key="14">
    <source>
        <dbReference type="SAM" id="MobiDB-lite"/>
    </source>
</evidence>
<feature type="domain" description="BRCT" evidence="15">
    <location>
        <begin position="1558"/>
        <end position="1649"/>
    </location>
</feature>
<organism evidence="16 18">
    <name type="scientific">Acanthaster planci</name>
    <name type="common">Crown-of-thorns starfish</name>
    <dbReference type="NCBI Taxonomy" id="133434"/>
    <lineage>
        <taxon>Eukaryota</taxon>
        <taxon>Metazoa</taxon>
        <taxon>Echinodermata</taxon>
        <taxon>Eleutherozoa</taxon>
        <taxon>Asterozoa</taxon>
        <taxon>Asteroidea</taxon>
        <taxon>Valvatacea</taxon>
        <taxon>Valvatida</taxon>
        <taxon>Acanthasteridae</taxon>
        <taxon>Acanthaster</taxon>
    </lineage>
</organism>
<dbReference type="GO" id="GO:0005694">
    <property type="term" value="C:chromosome"/>
    <property type="evidence" value="ECO:0007669"/>
    <property type="project" value="UniProtKB-SubCell"/>
</dbReference>
<dbReference type="GeneID" id="110985511"/>
<sequence length="1674" mass="182871">MMEFDGFDQTQAIPLDDYSDDTDDLGDPDDKQPAGYLKVFSQKSFNETSFPVYEGDNFIGRHESNEICIPLKAMSKKHACIEIQGDSHLIYDLESRNKTRRGKLFLKPSVRYELQDQDPLVFGDIRCQYTREEIQQRPRGRDLVPDSDDDGSETGSESVLLDAQNGKDTAQPVKDTDFGSSSSYDIVQPTQAPPETEKKQTVILETPQRELATLVFAESSDENIPTETVKAVADSSISPGSVAETPASKPLAESTVVNESDIEESTTGRSRHSALDVNALAVAPTQPYGGTDEQETQAYLATTESDEDDADEIRRQGLFDAPTQAFGVPDSEDEMEPAKGKTKNKKISLEPTLIFNLSTDDETSPAKRPGRPKHYPQHKDAIEAKKSPQGHSDEDGETSTLAYTDLATQAYCPDTDDQSDKEADESVGGKTAVAKGRPRGNMSPDDMEASTLAFPDLATQAYCADTDDQSDEDDEFDLRKRRAMNTLDPTLKYDMESESPGTGPDQAKTDSDINDQRTKEAEPTLRYDMGVAVDKSGPEGNVDICLEPTLAYTTEEDNEEDMDISALVAAETQAYTTTDSDLDEEQAKPKTYRRRPQTDRKQHSKIVSAEAPTLAYDDNSDSVASRQARETPDDDEAVDSHCEEATLAYDEEEPMDTEMSPDAGEERINRFAEMETQLADGMKQSDKADTPVLQCSTTEDDDDTTVTTQAYGTGKDEDETPDIHSEPDAPTLQYDTTTEDEDDTTATTLAYGIDKDNKTPGTRAERDAPTLQYNTTEDGDDTAAASRNYGLDKEDGQMQEIHGKPSTSTTDRPMLPADQDKAIVMAKRKLHGSSARGKRQDNEEVRQEETDGTSMETKVIGAEAGSETQVPDSQDEREEENQPLAGISRVSSMLRKVPARSAMASPEKRLPQGGRRVAFKEQTPPEEATPEEKIPPLRKSARGRTVPARFKDDTPMTTRVTETDAKPTRRKSKEFRSAPGVEQASDEVRPKRAVKVKQKESRDVVEGTGNVTGTPSKPADGDSEEDTLELKEGGGMVWSSVGGLEVPEANNNENCLKGKAPARRTSRRQASYKKAIEGHDSDDTESLSSTSSLPVETAELNISTVRIQVTACDGKQSDDSVKPRRGRRSNASKTAGMASGKMDKSAQQVSEAPAEEGRLPATPAGKRQPRRSAASKGNLAETSEKTQTKSDRDQQASNASETVEKSRDVTSSSAEGNRSSRNQTKEAAIESDKIAVPAKRGRKPKSVVAPQTKGLKQSSITDFSIAVTEDQGRLKSQPEKSSSKMENMLDSLESNESPSLLSSESLSSRTTARSSRAKPSTPETGGKSPSKLAWKQDAFVAPEPVKRAARGRRGAKQEEGQRSTEPPPATSEPQTVTPDKVAVASQGRGSKKGRNSTVSETPQKEEQPAATPSSNRRGKRAAPAQTTPSPTPHKKRKDPYTPEHEVTSPSLRKRSSETKPKVMFTGVVNKAWEKIVTSLGGELVESVFDCTHLVTDKVRRTVKFLCCLSRGSLIIDPKWLDQCQLHKAFIDPSPYLLQDKAAEKQYSFSHATSHQRALQGGVLTQLSLFVTPNVKPEPAQMKEIIRSAGGNFLSSMPRKADPSTLIVSCDADEARCQAAIRAGLQVVSAEFILTGMLRQEARPELYQLFTSSSSNQPGSKGKVRDTPSSGKRRR</sequence>
<feature type="region of interest" description="Disordered" evidence="14">
    <location>
        <begin position="133"/>
        <end position="200"/>
    </location>
</feature>
<keyword evidence="6" id="KW-0677">Repeat</keyword>
<keyword evidence="5" id="KW-1017">Isopeptide bond</keyword>
<dbReference type="SUPFAM" id="SSF49879">
    <property type="entry name" value="SMAD/FHA domain"/>
    <property type="match status" value="1"/>
</dbReference>
<dbReference type="KEGG" id="aplc:110985511"/>
<feature type="compositionally biased region" description="Basic and acidic residues" evidence="14">
    <location>
        <begin position="507"/>
        <end position="525"/>
    </location>
</feature>
<feature type="compositionally biased region" description="Polar residues" evidence="14">
    <location>
        <begin position="1649"/>
        <end position="1658"/>
    </location>
</feature>
<evidence type="ECO:0000256" key="13">
    <source>
        <dbReference type="ARBA" id="ARBA00030146"/>
    </source>
</evidence>
<feature type="region of interest" description="Disordered" evidence="14">
    <location>
        <begin position="828"/>
        <end position="1458"/>
    </location>
</feature>
<feature type="region of interest" description="Disordered" evidence="14">
    <location>
        <begin position="1649"/>
        <end position="1674"/>
    </location>
</feature>
<name>A0A8B7ZBS5_ACAPL</name>